<reference evidence="2" key="1">
    <citation type="submission" date="2017-05" db="EMBL/GenBank/DDBJ databases">
        <authorList>
            <person name="Rodrigo-Torres L."/>
            <person name="Arahal R. D."/>
            <person name="Lucena T."/>
        </authorList>
    </citation>
    <scope>NUCLEOTIDE SEQUENCE [LARGE SCALE GENOMIC DNA]</scope>
    <source>
        <strain evidence="2">CECT 8715</strain>
    </source>
</reference>
<sequence length="127" mass="13881">MFCAAWVPAAAVAQTRISPEAFLDAVVGKTVTFHELTSGMLVGTEEFLSPTRSVWRREGEGCVYGQITTPDGKLCFLYDTEPGPVCWWPFEHDGRLLVRIARLGDGEIQEVSGFSEDGLDCPSVPIS</sequence>
<name>A0A238L095_9RHOB</name>
<dbReference type="AlphaFoldDB" id="A0A238L095"/>
<keyword evidence="2" id="KW-1185">Reference proteome</keyword>
<accession>A0A238L095</accession>
<protein>
    <submittedName>
        <fullName evidence="1">Uncharacterized protein</fullName>
    </submittedName>
</protein>
<proteinExistence type="predicted"/>
<evidence type="ECO:0000313" key="1">
    <source>
        <dbReference type="EMBL" id="SMX48231.1"/>
    </source>
</evidence>
<dbReference type="RefSeq" id="WP_367647165.1">
    <property type="nucleotide sequence ID" value="NZ_JBHTJJ010000012.1"/>
</dbReference>
<evidence type="ECO:0000313" key="2">
    <source>
        <dbReference type="Proteomes" id="UP000202485"/>
    </source>
</evidence>
<organism evidence="1 2">
    <name type="scientific">Ruegeria arenilitoris</name>
    <dbReference type="NCBI Taxonomy" id="1173585"/>
    <lineage>
        <taxon>Bacteria</taxon>
        <taxon>Pseudomonadati</taxon>
        <taxon>Pseudomonadota</taxon>
        <taxon>Alphaproteobacteria</taxon>
        <taxon>Rhodobacterales</taxon>
        <taxon>Roseobacteraceae</taxon>
        <taxon>Ruegeria</taxon>
    </lineage>
</organism>
<gene>
    <name evidence="1" type="ORF">RUA8715_03390</name>
</gene>
<dbReference type="Proteomes" id="UP000202485">
    <property type="component" value="Unassembled WGS sequence"/>
</dbReference>
<dbReference type="EMBL" id="FXYG01000004">
    <property type="protein sequence ID" value="SMX48231.1"/>
    <property type="molecule type" value="Genomic_DNA"/>
</dbReference>